<evidence type="ECO:0008006" key="3">
    <source>
        <dbReference type="Google" id="ProtNLM"/>
    </source>
</evidence>
<dbReference type="SUPFAM" id="SSF117281">
    <property type="entry name" value="Kelch motif"/>
    <property type="match status" value="1"/>
</dbReference>
<dbReference type="AlphaFoldDB" id="A0A2A2LH34"/>
<evidence type="ECO:0000313" key="1">
    <source>
        <dbReference type="EMBL" id="PAV85455.1"/>
    </source>
</evidence>
<keyword evidence="2" id="KW-1185">Reference proteome</keyword>
<gene>
    <name evidence="1" type="ORF">WR25_07000</name>
</gene>
<accession>A0A2A2LH34</accession>
<protein>
    <recommendedName>
        <fullName evidence="3">F-box domain-containing protein</fullName>
    </recommendedName>
</protein>
<evidence type="ECO:0000313" key="2">
    <source>
        <dbReference type="Proteomes" id="UP000218231"/>
    </source>
</evidence>
<dbReference type="Proteomes" id="UP000218231">
    <property type="component" value="Unassembled WGS sequence"/>
</dbReference>
<name>A0A2A2LH34_9BILA</name>
<organism evidence="1 2">
    <name type="scientific">Diploscapter pachys</name>
    <dbReference type="NCBI Taxonomy" id="2018661"/>
    <lineage>
        <taxon>Eukaryota</taxon>
        <taxon>Metazoa</taxon>
        <taxon>Ecdysozoa</taxon>
        <taxon>Nematoda</taxon>
        <taxon>Chromadorea</taxon>
        <taxon>Rhabditida</taxon>
        <taxon>Rhabditina</taxon>
        <taxon>Rhabditomorpha</taxon>
        <taxon>Rhabditoidea</taxon>
        <taxon>Rhabditidae</taxon>
        <taxon>Diploscapter</taxon>
    </lineage>
</organism>
<dbReference type="InterPro" id="IPR015915">
    <property type="entry name" value="Kelch-typ_b-propeller"/>
</dbReference>
<dbReference type="Gene3D" id="2.120.10.80">
    <property type="entry name" value="Kelch-type beta propeller"/>
    <property type="match status" value="1"/>
</dbReference>
<dbReference type="CDD" id="cd09917">
    <property type="entry name" value="F-box_SF"/>
    <property type="match status" value="1"/>
</dbReference>
<reference evidence="1 2" key="1">
    <citation type="journal article" date="2017" name="Curr. Biol.">
        <title>Genome architecture and evolution of a unichromosomal asexual nematode.</title>
        <authorList>
            <person name="Fradin H."/>
            <person name="Zegar C."/>
            <person name="Gutwein M."/>
            <person name="Lucas J."/>
            <person name="Kovtun M."/>
            <person name="Corcoran D."/>
            <person name="Baugh L.R."/>
            <person name="Kiontke K."/>
            <person name="Gunsalus K."/>
            <person name="Fitch D.H."/>
            <person name="Piano F."/>
        </authorList>
    </citation>
    <scope>NUCLEOTIDE SEQUENCE [LARGE SCALE GENOMIC DNA]</scope>
    <source>
        <strain evidence="1">PF1309</strain>
    </source>
</reference>
<proteinExistence type="predicted"/>
<sequence length="155" mass="17716">MLANLPVELILLICEYPELEDLRQLAWTNKRMMRIIKKYLPIVLVLGGRILFYRPDPPTWRWITSIAYFKDKLYYLGGETSRVDLLMDGDEVVTRYIDYQTMNGNGLKNGVLKSCLCFDPPAPVDSRISRIADMNYARINHSLVAANGKLFAIGG</sequence>
<dbReference type="EMBL" id="LIAE01006769">
    <property type="protein sequence ID" value="PAV85455.1"/>
    <property type="molecule type" value="Genomic_DNA"/>
</dbReference>
<comment type="caution">
    <text evidence="1">The sequence shown here is derived from an EMBL/GenBank/DDBJ whole genome shotgun (WGS) entry which is preliminary data.</text>
</comment>